<keyword evidence="2" id="KW-0472">Membrane</keyword>
<gene>
    <name evidence="3" type="ORF">BZG36_00563</name>
</gene>
<name>A0A261Y7G5_9FUNG</name>
<dbReference type="Proteomes" id="UP000242875">
    <property type="component" value="Unassembled WGS sequence"/>
</dbReference>
<dbReference type="EMBL" id="MVBO01000003">
    <property type="protein sequence ID" value="OZJ06566.1"/>
    <property type="molecule type" value="Genomic_DNA"/>
</dbReference>
<evidence type="ECO:0000313" key="3">
    <source>
        <dbReference type="EMBL" id="OZJ06566.1"/>
    </source>
</evidence>
<feature type="compositionally biased region" description="Low complexity" evidence="1">
    <location>
        <begin position="56"/>
        <end position="69"/>
    </location>
</feature>
<dbReference type="AlphaFoldDB" id="A0A261Y7G5"/>
<evidence type="ECO:0000313" key="4">
    <source>
        <dbReference type="Proteomes" id="UP000242875"/>
    </source>
</evidence>
<feature type="region of interest" description="Disordered" evidence="1">
    <location>
        <begin position="116"/>
        <end position="146"/>
    </location>
</feature>
<feature type="region of interest" description="Disordered" evidence="1">
    <location>
        <begin position="42"/>
        <end position="75"/>
    </location>
</feature>
<proteinExistence type="predicted"/>
<keyword evidence="2" id="KW-0812">Transmembrane</keyword>
<reference evidence="3 4" key="1">
    <citation type="journal article" date="2017" name="Mycologia">
        <title>Bifiguratus adelaidae, gen. et sp. nov., a new member of Mucoromycotina in endophytic and soil-dwelling habitats.</title>
        <authorList>
            <person name="Torres-Cruz T.J."/>
            <person name="Billingsley Tobias T.L."/>
            <person name="Almatruk M."/>
            <person name="Hesse C."/>
            <person name="Kuske C.R."/>
            <person name="Desiro A."/>
            <person name="Benucci G.M."/>
            <person name="Bonito G."/>
            <person name="Stajich J.E."/>
            <person name="Dunlap C."/>
            <person name="Arnold A.E."/>
            <person name="Porras-Alfaro A."/>
        </authorList>
    </citation>
    <scope>NUCLEOTIDE SEQUENCE [LARGE SCALE GENOMIC DNA]</scope>
    <source>
        <strain evidence="3 4">AZ0501</strain>
    </source>
</reference>
<evidence type="ECO:0000256" key="1">
    <source>
        <dbReference type="SAM" id="MobiDB-lite"/>
    </source>
</evidence>
<keyword evidence="4" id="KW-1185">Reference proteome</keyword>
<sequence>MSNTSAGATSTPAVVNASLNSPLPTTLIPTTSAPAILLPAETKPSTAQASATSVTPQYPQQQPLSNQQPATHPNVGLSATAVMPAGSTSMISSITTPSSVVNPASVPVSAITSSSSVSRIVQPKSTPQGHGNSAPAINSNEAYPSSNDQHYATAAYPTDSAGHLAIPAIGQYPNEATCLRSIAATLAMGVVGLAFIAWA</sequence>
<evidence type="ECO:0000256" key="2">
    <source>
        <dbReference type="SAM" id="Phobius"/>
    </source>
</evidence>
<feature type="compositionally biased region" description="Polar residues" evidence="1">
    <location>
        <begin position="43"/>
        <end position="55"/>
    </location>
</feature>
<protein>
    <submittedName>
        <fullName evidence="3">Uncharacterized protein</fullName>
    </submittedName>
</protein>
<feature type="transmembrane region" description="Helical" evidence="2">
    <location>
        <begin position="179"/>
        <end position="198"/>
    </location>
</feature>
<feature type="compositionally biased region" description="Polar residues" evidence="1">
    <location>
        <begin position="123"/>
        <end position="146"/>
    </location>
</feature>
<keyword evidence="2" id="KW-1133">Transmembrane helix</keyword>
<comment type="caution">
    <text evidence="3">The sequence shown here is derived from an EMBL/GenBank/DDBJ whole genome shotgun (WGS) entry which is preliminary data.</text>
</comment>
<accession>A0A261Y7G5</accession>
<organism evidence="3 4">
    <name type="scientific">Bifiguratus adelaidae</name>
    <dbReference type="NCBI Taxonomy" id="1938954"/>
    <lineage>
        <taxon>Eukaryota</taxon>
        <taxon>Fungi</taxon>
        <taxon>Fungi incertae sedis</taxon>
        <taxon>Mucoromycota</taxon>
        <taxon>Mucoromycotina</taxon>
        <taxon>Endogonomycetes</taxon>
        <taxon>Endogonales</taxon>
        <taxon>Endogonales incertae sedis</taxon>
        <taxon>Bifiguratus</taxon>
    </lineage>
</organism>